<organism evidence="13 14">
    <name type="scientific">Fusobacterium necrophorum subsp. funduliforme B35</name>
    <dbReference type="NCBI Taxonomy" id="1226633"/>
    <lineage>
        <taxon>Bacteria</taxon>
        <taxon>Fusobacteriati</taxon>
        <taxon>Fusobacteriota</taxon>
        <taxon>Fusobacteriia</taxon>
        <taxon>Fusobacteriales</taxon>
        <taxon>Fusobacteriaceae</taxon>
        <taxon>Fusobacterium</taxon>
    </lineage>
</organism>
<evidence type="ECO:0000256" key="11">
    <source>
        <dbReference type="ARBA" id="ARBA00023118"/>
    </source>
</evidence>
<evidence type="ECO:0000256" key="10">
    <source>
        <dbReference type="ARBA" id="ARBA00022840"/>
    </source>
</evidence>
<evidence type="ECO:0000256" key="12">
    <source>
        <dbReference type="ARBA" id="ARBA00032922"/>
    </source>
</evidence>
<dbReference type="Gene3D" id="3.30.70.270">
    <property type="match status" value="1"/>
</dbReference>
<comment type="cofactor">
    <cofactor evidence="1">
        <name>a divalent metal cation</name>
        <dbReference type="ChEBI" id="CHEBI:60240"/>
    </cofactor>
</comment>
<dbReference type="EMBL" id="AUZI01000011">
    <property type="protein sequence ID" value="KID49687.1"/>
    <property type="molecule type" value="Genomic_DNA"/>
</dbReference>
<dbReference type="PROSITE" id="PS50887">
    <property type="entry name" value="GGDEF"/>
    <property type="match status" value="1"/>
</dbReference>
<dbReference type="InterPro" id="IPR041062">
    <property type="entry name" value="Csm1_B"/>
</dbReference>
<evidence type="ECO:0000256" key="1">
    <source>
        <dbReference type="ARBA" id="ARBA00001968"/>
    </source>
</evidence>
<dbReference type="GO" id="GO:0004519">
    <property type="term" value="F:endonuclease activity"/>
    <property type="evidence" value="ECO:0007669"/>
    <property type="project" value="UniProtKB-KW"/>
</dbReference>
<keyword evidence="8" id="KW-0378">Hydrolase</keyword>
<dbReference type="RefSeq" id="WP_039121315.1">
    <property type="nucleotide sequence ID" value="NZ_AOJP01000010.1"/>
</dbReference>
<dbReference type="GO" id="GO:0051607">
    <property type="term" value="P:defense response to virus"/>
    <property type="evidence" value="ECO:0007669"/>
    <property type="project" value="UniProtKB-KW"/>
</dbReference>
<dbReference type="InterPro" id="IPR000160">
    <property type="entry name" value="GGDEF_dom"/>
</dbReference>
<keyword evidence="5" id="KW-0540">Nuclease</keyword>
<keyword evidence="4" id="KW-0808">Transferase</keyword>
<sequence>MLIIQSDLQRVALAALLHDIGKLLHRSNEYSKKTKLGNSKHPSLSSWFVEYLVEKNLIVEDKILQELVQKHHESHNFPEELKVESIDNPKIRKLAKLVSRADNYSSKERDESTKEENSNFRTRPLDSVFSQVNIEKGNENHTVRYSLRTFSEENIMPKEDLEKNSQEEITNLIDSFLEELSSIQSDSFHVFYINLIDLLKKYTWCLPSDTQSGICDISLYDHLKNSSAIAVALYSYFVDRYGSFEKIEEKEIEKADRQNYFLLIGGDVSGIQKYIYALENTDKIAKRLRARSFFIKMLSQLASYKFIQELDLKISNIVMSSGGKFYILAPNSTKIKENIETLTEKINDELYHQYQTQIFLNISFVELSGEELGTKISEKYDILNDKLSKNKHLKFKKQILEQPIFEDALYGSHKEIGMCKICQKRITLENKDCDYCEKDVKIGGLLPTLEKIYIYTKEQKTNNQYISLFGLYAYLDTQKEKFVEKETPFLTLYYKHEKWKHRKIPYLQDFYGGYTPLNEEGEVKTFEEIAKESKSNNLGVLKGDVDDLGLIFSLGLKEMFSISRMSFLSNMLDAFFSFYLPNYLKKKENSYYIVYSGGDDFMIVGAWDKLLEIAQEIESKFGEFVGGNPNFTLTQGIAITKPKDPIYFSSKWATEAEEYGKTSGKDGIVIFNTYIPWRDYYKVNSLIQFIDKNMKKEEESSCYTQSFLYRLLHYTEMMEKYRTEKDAKYLKYISDFYYDTKRNLLSKLTEEIKREKNYKEEKDARAEAINDRRYTELEKYFGLDSIQGEKQNQEFAVKYMRMILNYVIRKNRIVGGENE</sequence>
<dbReference type="InterPro" id="IPR013408">
    <property type="entry name" value="Cas10/Csm1"/>
</dbReference>
<evidence type="ECO:0000256" key="9">
    <source>
        <dbReference type="ARBA" id="ARBA00022839"/>
    </source>
</evidence>
<dbReference type="GO" id="GO:0005524">
    <property type="term" value="F:ATP binding"/>
    <property type="evidence" value="ECO:0007669"/>
    <property type="project" value="UniProtKB-KW"/>
</dbReference>
<protein>
    <recommendedName>
        <fullName evidence="3">CRISPR system single-strand-specific deoxyribonuclease Cas10/Csm1 (subtype III-A)</fullName>
    </recommendedName>
    <alternativeName>
        <fullName evidence="12">Cyclic oligoadenylate synthase</fullName>
    </alternativeName>
</protein>
<evidence type="ECO:0000256" key="8">
    <source>
        <dbReference type="ARBA" id="ARBA00022801"/>
    </source>
</evidence>
<keyword evidence="9" id="KW-0269">Exonuclease</keyword>
<evidence type="ECO:0000313" key="13">
    <source>
        <dbReference type="EMBL" id="KID49687.1"/>
    </source>
</evidence>
<comment type="caution">
    <text evidence="13">The sequence shown here is derived from an EMBL/GenBank/DDBJ whole genome shotgun (WGS) entry which is preliminary data.</text>
</comment>
<dbReference type="Gene3D" id="1.10.3210.10">
    <property type="entry name" value="Hypothetical protein af1432"/>
    <property type="match status" value="1"/>
</dbReference>
<keyword evidence="11" id="KW-0051">Antiviral defense</keyword>
<keyword evidence="6" id="KW-0547">Nucleotide-binding</keyword>
<dbReference type="Proteomes" id="UP000031184">
    <property type="component" value="Unassembled WGS sequence"/>
</dbReference>
<dbReference type="Pfam" id="PF22335">
    <property type="entry name" value="Cas10-Cmr2_palm2"/>
    <property type="match status" value="1"/>
</dbReference>
<evidence type="ECO:0000256" key="7">
    <source>
        <dbReference type="ARBA" id="ARBA00022759"/>
    </source>
</evidence>
<dbReference type="SUPFAM" id="SSF109604">
    <property type="entry name" value="HD-domain/PDEase-like"/>
    <property type="match status" value="1"/>
</dbReference>
<dbReference type="NCBIfam" id="TIGR02578">
    <property type="entry name" value="cas_TM1811_Csm1"/>
    <property type="match status" value="1"/>
</dbReference>
<dbReference type="InterPro" id="IPR052117">
    <property type="entry name" value="Cas10/Csm1_subtype-III-A"/>
</dbReference>
<gene>
    <name evidence="13" type="ORF">C095_02630</name>
</gene>
<keyword evidence="7" id="KW-0255">Endonuclease</keyword>
<comment type="similarity">
    <text evidence="2">Belongs to the CRISPR-associated Cas10/Csm1 family.</text>
</comment>
<reference evidence="13 14" key="1">
    <citation type="submission" date="2013-08" db="EMBL/GenBank/DDBJ databases">
        <title>An opportunistic ruminal bacterium that causes liver abscesses in cattle.</title>
        <authorList>
            <person name="Benahmed F.H."/>
            <person name="Rasmussen M."/>
            <person name="Harbottle H."/>
            <person name="Soppet D."/>
            <person name="Nagaraja T.G."/>
            <person name="Davidson M."/>
        </authorList>
    </citation>
    <scope>NUCLEOTIDE SEQUENCE [LARGE SCALE GENOMIC DNA]</scope>
    <source>
        <strain evidence="13 14">B35</strain>
    </source>
</reference>
<keyword evidence="10" id="KW-0067">ATP-binding</keyword>
<evidence type="ECO:0000256" key="2">
    <source>
        <dbReference type="ARBA" id="ARBA00005700"/>
    </source>
</evidence>
<accession>A0A017H302</accession>
<name>A0A017H302_9FUSO</name>
<dbReference type="Pfam" id="PF18211">
    <property type="entry name" value="Csm1_B"/>
    <property type="match status" value="1"/>
</dbReference>
<dbReference type="Pfam" id="PF01966">
    <property type="entry name" value="HD"/>
    <property type="match status" value="1"/>
</dbReference>
<dbReference type="PANTHER" id="PTHR36528">
    <property type="entry name" value="CRISPR SYSTEM SINGLE-STRAND-SPECIFIC DEOXYRIBONUCLEASE CAS10/CSM1 (SUBTYPE III-A)"/>
    <property type="match status" value="1"/>
</dbReference>
<evidence type="ECO:0000313" key="14">
    <source>
        <dbReference type="Proteomes" id="UP000031184"/>
    </source>
</evidence>
<proteinExistence type="inferred from homology"/>
<dbReference type="OrthoDB" id="9804747at2"/>
<evidence type="ECO:0000256" key="4">
    <source>
        <dbReference type="ARBA" id="ARBA00022679"/>
    </source>
</evidence>
<evidence type="ECO:0000256" key="6">
    <source>
        <dbReference type="ARBA" id="ARBA00022741"/>
    </source>
</evidence>
<dbReference type="GO" id="GO:0004527">
    <property type="term" value="F:exonuclease activity"/>
    <property type="evidence" value="ECO:0007669"/>
    <property type="project" value="UniProtKB-KW"/>
</dbReference>
<dbReference type="PANTHER" id="PTHR36528:SF1">
    <property type="entry name" value="CRISPR SYSTEM SINGLE-STRAND-SPECIFIC DEOXYRIBONUCLEASE CAS10_CSM1 (SUBTYPE III-A)"/>
    <property type="match status" value="1"/>
</dbReference>
<dbReference type="InterPro" id="IPR043128">
    <property type="entry name" value="Rev_trsase/Diguanyl_cyclase"/>
</dbReference>
<dbReference type="PATRIC" id="fig|1226633.4.peg.522"/>
<dbReference type="InterPro" id="IPR006674">
    <property type="entry name" value="HD_domain"/>
</dbReference>
<dbReference type="AlphaFoldDB" id="A0A017H302"/>
<evidence type="ECO:0000256" key="3">
    <source>
        <dbReference type="ARBA" id="ARBA00014333"/>
    </source>
</evidence>
<dbReference type="InterPro" id="IPR054767">
    <property type="entry name" value="Cas10-Cmr2_palm2"/>
</dbReference>
<dbReference type="GO" id="GO:0016740">
    <property type="term" value="F:transferase activity"/>
    <property type="evidence" value="ECO:0007669"/>
    <property type="project" value="UniProtKB-KW"/>
</dbReference>
<evidence type="ECO:0000256" key="5">
    <source>
        <dbReference type="ARBA" id="ARBA00022722"/>
    </source>
</evidence>